<evidence type="ECO:0000256" key="2">
    <source>
        <dbReference type="ARBA" id="ARBA00004123"/>
    </source>
</evidence>
<dbReference type="PANTHER" id="PTHR34105:SF1">
    <property type="entry name" value="PROLINE-, GLUTAMIC ACID- AND LEUCINE-RICH PROTEIN 1"/>
    <property type="match status" value="1"/>
</dbReference>
<keyword evidence="8" id="KW-0539">Nucleus</keyword>
<keyword evidence="7" id="KW-0698">rRNA processing</keyword>
<evidence type="ECO:0000313" key="12">
    <source>
        <dbReference type="Proteomes" id="UP000790833"/>
    </source>
</evidence>
<feature type="domain" description="Pre-rRNA-processing protein RIX1 N-terminal" evidence="10">
    <location>
        <begin position="5"/>
        <end position="186"/>
    </location>
</feature>
<organism evidence="11 12">
    <name type="scientific">Scheffersomyces spartinae</name>
    <dbReference type="NCBI Taxonomy" id="45513"/>
    <lineage>
        <taxon>Eukaryota</taxon>
        <taxon>Fungi</taxon>
        <taxon>Dikarya</taxon>
        <taxon>Ascomycota</taxon>
        <taxon>Saccharomycotina</taxon>
        <taxon>Pichiomycetes</taxon>
        <taxon>Debaryomycetaceae</taxon>
        <taxon>Scheffersomyces</taxon>
    </lineage>
</organism>
<evidence type="ECO:0000256" key="3">
    <source>
        <dbReference type="ARBA" id="ARBA00010511"/>
    </source>
</evidence>
<dbReference type="SUPFAM" id="SSF48371">
    <property type="entry name" value="ARM repeat"/>
    <property type="match status" value="1"/>
</dbReference>
<keyword evidence="12" id="KW-1185">Reference proteome</keyword>
<dbReference type="OrthoDB" id="20900at2759"/>
<dbReference type="Pfam" id="PF08167">
    <property type="entry name" value="RIX1"/>
    <property type="match status" value="1"/>
</dbReference>
<dbReference type="Gene3D" id="1.25.10.10">
    <property type="entry name" value="Leucine-rich Repeat Variant"/>
    <property type="match status" value="1"/>
</dbReference>
<feature type="compositionally biased region" description="Acidic residues" evidence="9">
    <location>
        <begin position="610"/>
        <end position="619"/>
    </location>
</feature>
<gene>
    <name evidence="11" type="primary">RIX1</name>
    <name evidence="11" type="ORF">KQ657_001405</name>
</gene>
<feature type="region of interest" description="Disordered" evidence="9">
    <location>
        <begin position="590"/>
        <end position="627"/>
    </location>
</feature>
<evidence type="ECO:0000256" key="7">
    <source>
        <dbReference type="ARBA" id="ARBA00022552"/>
    </source>
</evidence>
<proteinExistence type="inferred from homology"/>
<evidence type="ECO:0000256" key="5">
    <source>
        <dbReference type="ARBA" id="ARBA00021502"/>
    </source>
</evidence>
<feature type="compositionally biased region" description="Low complexity" evidence="9">
    <location>
        <begin position="442"/>
        <end position="454"/>
    </location>
</feature>
<reference evidence="11" key="1">
    <citation type="submission" date="2021-03" db="EMBL/GenBank/DDBJ databases">
        <authorList>
            <person name="Palmer J.M."/>
        </authorList>
    </citation>
    <scope>NUCLEOTIDE SEQUENCE</scope>
    <source>
        <strain evidence="11">ARV_011</strain>
    </source>
</reference>
<dbReference type="RefSeq" id="XP_043048498.1">
    <property type="nucleotide sequence ID" value="XM_043192203.1"/>
</dbReference>
<comment type="subunit">
    <text evidence="4">Component of the RIX1 complex, composed of IPI1, RIX1/IPI2 and IPI3 in a 1:2:2 stoichiometry. The complex interacts (via RIX1) with MDN1 (via its hexameric AAA ATPase ring) and the pre-60S ribosome particles.</text>
</comment>
<evidence type="ECO:0000256" key="4">
    <source>
        <dbReference type="ARBA" id="ARBA00011141"/>
    </source>
</evidence>
<comment type="caution">
    <text evidence="11">The sequence shown here is derived from an EMBL/GenBank/DDBJ whole genome shotgun (WGS) entry which is preliminary data.</text>
</comment>
<feature type="compositionally biased region" description="Low complexity" evidence="9">
    <location>
        <begin position="696"/>
        <end position="706"/>
    </location>
</feature>
<feature type="region of interest" description="Disordered" evidence="9">
    <location>
        <begin position="696"/>
        <end position="732"/>
    </location>
</feature>
<evidence type="ECO:0000256" key="9">
    <source>
        <dbReference type="SAM" id="MobiDB-lite"/>
    </source>
</evidence>
<sequence length="732" mass="81806">MSYYPLSIVLKELEGPLSLVPLLRSLHHDHQLLKSASKSDLNHLVSRTLNLCRSPNPYLKWCGINVVYVICDDYTVLASEGTNLLGQLIKITESYNSTIDLKIFTSCIDAINKICDNIRGKPTLTREILTPKLPTIISLYLEKLHHQPLLVVNSLTKLITRHPTTYRTFGNKTKVKLLNMLSSSYTLPSDLRSAIMSTIAALPCIEKTEPEQVWESNVRDAIRELKSVIEIYGEFLIFEEDQDLKSLMEKLPRTDASQTMLLPALAIDVNEGLTLFQLSTRISILFELLTAYTTTETQFTVKVPIGQLITCIETVISISTKFLKFKGDVRDHTIKEIINCTLRTNHEAAMKFLSQLCRSYGGSILPFFNDILGFLEFVVPFKDNTINYLELLANELLYLTLLETVTTLLDLTDNLGDSSQLIRFVDMALILVEPRSEPEPTNKANTNANANGNFKKNKKKNNNSAALSDLLSHKNLFNNCIPPQTLQGVRRLFNVLIPKVNLPPTQHYKIIRYIIVEAVNTRSTNQEHKVSEDLIKLLECALLNPGFETVSILPIVSSILPQDSLISLFNSPRFPPLPQYVKQIPLEKEQDYEQDYEQDQPTLKRRTENETEDSSDDVIPDSKRAKIEPTEPVKTTVVEVNSELVFQPPDPNQVMLFATAETTEETSVPALVPASAPALVSASVPASVPAAVPVSVPATTAKPTPSQAVDINESDSDFEMPLLDGGDDSDEE</sequence>
<evidence type="ECO:0000256" key="6">
    <source>
        <dbReference type="ARBA" id="ARBA00022517"/>
    </source>
</evidence>
<keyword evidence="6" id="KW-0690">Ribosome biogenesis</keyword>
<comment type="function">
    <text evidence="1">Component of the RIX1 complex required for processing of ITS2 sequences from 35S pre-rRNA and the nucleoplasmic transit of the pre-60S ribosomal subunits. Regulates pre-60S association of the critical remodeling factor MDN1.</text>
</comment>
<name>A0A9P7V8E2_9ASCO</name>
<dbReference type="InterPro" id="IPR011989">
    <property type="entry name" value="ARM-like"/>
</dbReference>
<comment type="similarity">
    <text evidence="3">Belongs to the RIX1/PELP1 family.</text>
</comment>
<dbReference type="GO" id="GO:0006364">
    <property type="term" value="P:rRNA processing"/>
    <property type="evidence" value="ECO:0007669"/>
    <property type="project" value="UniProtKB-KW"/>
</dbReference>
<dbReference type="Proteomes" id="UP000790833">
    <property type="component" value="Unassembled WGS sequence"/>
</dbReference>
<dbReference type="PANTHER" id="PTHR34105">
    <property type="entry name" value="PROLINE-, GLUTAMIC ACID- AND LEUCINE-RICH PROTEIN 1"/>
    <property type="match status" value="1"/>
</dbReference>
<protein>
    <recommendedName>
        <fullName evidence="5">Pre-rRNA-processing protein RIX1</fullName>
    </recommendedName>
</protein>
<dbReference type="InterPro" id="IPR012583">
    <property type="entry name" value="RIX1_N"/>
</dbReference>
<feature type="region of interest" description="Disordered" evidence="9">
    <location>
        <begin position="436"/>
        <end position="459"/>
    </location>
</feature>
<evidence type="ECO:0000256" key="1">
    <source>
        <dbReference type="ARBA" id="ARBA00003770"/>
    </source>
</evidence>
<evidence type="ECO:0000256" key="8">
    <source>
        <dbReference type="ARBA" id="ARBA00023242"/>
    </source>
</evidence>
<dbReference type="InterPro" id="IPR016024">
    <property type="entry name" value="ARM-type_fold"/>
</dbReference>
<dbReference type="AlphaFoldDB" id="A0A9P7V8E2"/>
<evidence type="ECO:0000313" key="11">
    <source>
        <dbReference type="EMBL" id="KAG7192948.1"/>
    </source>
</evidence>
<accession>A0A9P7V8E2</accession>
<dbReference type="GeneID" id="66114779"/>
<dbReference type="EMBL" id="JAHMUF010000015">
    <property type="protein sequence ID" value="KAG7192948.1"/>
    <property type="molecule type" value="Genomic_DNA"/>
</dbReference>
<comment type="subcellular location">
    <subcellularLocation>
        <location evidence="2">Nucleus</location>
    </subcellularLocation>
</comment>
<dbReference type="GO" id="GO:0005634">
    <property type="term" value="C:nucleus"/>
    <property type="evidence" value="ECO:0007669"/>
    <property type="project" value="UniProtKB-SubCell"/>
</dbReference>
<evidence type="ECO:0000259" key="10">
    <source>
        <dbReference type="Pfam" id="PF08167"/>
    </source>
</evidence>